<dbReference type="Proteomes" id="UP000323917">
    <property type="component" value="Chromosome"/>
</dbReference>
<evidence type="ECO:0000313" key="2">
    <source>
        <dbReference type="Proteomes" id="UP000323917"/>
    </source>
</evidence>
<dbReference type="KEGG" id="bgok:Pr1d_11250"/>
<accession>A0A5B9Q8I0</accession>
<protein>
    <submittedName>
        <fullName evidence="1">Uncharacterized protein</fullName>
    </submittedName>
</protein>
<proteinExistence type="predicted"/>
<dbReference type="AlphaFoldDB" id="A0A5B9Q8I0"/>
<dbReference type="RefSeq" id="WP_148072575.1">
    <property type="nucleotide sequence ID" value="NZ_CP042913.1"/>
</dbReference>
<organism evidence="1 2">
    <name type="scientific">Bythopirellula goksoeyrii</name>
    <dbReference type="NCBI Taxonomy" id="1400387"/>
    <lineage>
        <taxon>Bacteria</taxon>
        <taxon>Pseudomonadati</taxon>
        <taxon>Planctomycetota</taxon>
        <taxon>Planctomycetia</taxon>
        <taxon>Pirellulales</taxon>
        <taxon>Lacipirellulaceae</taxon>
        <taxon>Bythopirellula</taxon>
    </lineage>
</organism>
<reference evidence="1 2" key="1">
    <citation type="submission" date="2019-08" db="EMBL/GenBank/DDBJ databases">
        <title>Deep-cultivation of Planctomycetes and their phenomic and genomic characterization uncovers novel biology.</title>
        <authorList>
            <person name="Wiegand S."/>
            <person name="Jogler M."/>
            <person name="Boedeker C."/>
            <person name="Pinto D."/>
            <person name="Vollmers J."/>
            <person name="Rivas-Marin E."/>
            <person name="Kohn T."/>
            <person name="Peeters S.H."/>
            <person name="Heuer A."/>
            <person name="Rast P."/>
            <person name="Oberbeckmann S."/>
            <person name="Bunk B."/>
            <person name="Jeske O."/>
            <person name="Meyerdierks A."/>
            <person name="Storesund J.E."/>
            <person name="Kallscheuer N."/>
            <person name="Luecker S."/>
            <person name="Lage O.M."/>
            <person name="Pohl T."/>
            <person name="Merkel B.J."/>
            <person name="Hornburger P."/>
            <person name="Mueller R.-W."/>
            <person name="Bruemmer F."/>
            <person name="Labrenz M."/>
            <person name="Spormann A.M."/>
            <person name="Op den Camp H."/>
            <person name="Overmann J."/>
            <person name="Amann R."/>
            <person name="Jetten M.S.M."/>
            <person name="Mascher T."/>
            <person name="Medema M.H."/>
            <person name="Devos D.P."/>
            <person name="Kaster A.-K."/>
            <person name="Ovreas L."/>
            <person name="Rohde M."/>
            <person name="Galperin M.Y."/>
            <person name="Jogler C."/>
        </authorList>
    </citation>
    <scope>NUCLEOTIDE SEQUENCE [LARGE SCALE GENOMIC DNA]</scope>
    <source>
        <strain evidence="1 2">Pr1d</strain>
    </source>
</reference>
<dbReference type="OrthoDB" id="291335at2"/>
<gene>
    <name evidence="1" type="ORF">Pr1d_11250</name>
</gene>
<keyword evidence="2" id="KW-1185">Reference proteome</keyword>
<evidence type="ECO:0000313" key="1">
    <source>
        <dbReference type="EMBL" id="QEG33855.1"/>
    </source>
</evidence>
<dbReference type="EMBL" id="CP042913">
    <property type="protein sequence ID" value="QEG33855.1"/>
    <property type="molecule type" value="Genomic_DNA"/>
</dbReference>
<sequence>MATASLLDKIFEPFGEVMTPETATRLVEMRADDDVQRRLDELANKCTEGQLTDEERHEYDTYIRAIDFISIMQSKARQVLQRGAS</sequence>
<name>A0A5B9Q8I0_9BACT</name>